<evidence type="ECO:0000313" key="4">
    <source>
        <dbReference type="Proteomes" id="UP000286104"/>
    </source>
</evidence>
<reference evidence="3 4" key="1">
    <citation type="submission" date="2018-08" db="EMBL/GenBank/DDBJ databases">
        <title>A genome reference for cultivated species of the human gut microbiota.</title>
        <authorList>
            <person name="Zou Y."/>
            <person name="Xue W."/>
            <person name="Luo G."/>
        </authorList>
    </citation>
    <scope>NUCLEOTIDE SEQUENCE [LARGE SCALE GENOMIC DNA]</scope>
    <source>
        <strain evidence="3 4">AM36-3AA</strain>
    </source>
</reference>
<comment type="caution">
    <text evidence="3">The sequence shown here is derived from an EMBL/GenBank/DDBJ whole genome shotgun (WGS) entry which is preliminary data.</text>
</comment>
<accession>A0A414A8D1</accession>
<feature type="transmembrane region" description="Helical" evidence="1">
    <location>
        <begin position="59"/>
        <end position="79"/>
    </location>
</feature>
<dbReference type="Proteomes" id="UP000286104">
    <property type="component" value="Unassembled WGS sequence"/>
</dbReference>
<protein>
    <submittedName>
        <fullName evidence="3">Zinc ribbon domain-containing protein</fullName>
    </submittedName>
</protein>
<proteinExistence type="predicted"/>
<dbReference type="Pfam" id="PF13240">
    <property type="entry name" value="Zn_Ribbon_1"/>
    <property type="match status" value="1"/>
</dbReference>
<evidence type="ECO:0000313" key="3">
    <source>
        <dbReference type="EMBL" id="RHC42080.1"/>
    </source>
</evidence>
<name>A0A414A8D1_9FIRM</name>
<keyword evidence="1" id="KW-1133">Transmembrane helix</keyword>
<evidence type="ECO:0000259" key="2">
    <source>
        <dbReference type="Pfam" id="PF13240"/>
    </source>
</evidence>
<dbReference type="InterPro" id="IPR026870">
    <property type="entry name" value="Zinc_ribbon_dom"/>
</dbReference>
<evidence type="ECO:0000256" key="1">
    <source>
        <dbReference type="SAM" id="Phobius"/>
    </source>
</evidence>
<feature type="domain" description="Zinc-ribbon" evidence="2">
    <location>
        <begin position="11"/>
        <end position="33"/>
    </location>
</feature>
<keyword evidence="1" id="KW-0472">Membrane</keyword>
<sequence length="239" mass="27265">MICVSGGKFMFCKYCGNEVAENTKFCTKCGKPIVNEAVQNKVHTFEPNEIIQPKNKKPYVIIGVLVIIVCLLVGGVFGYSKISFQDIDRGYTRESTVSDVKRAEMLKLDSSFKPKVNYMNVQTEVFNEDKQIYEYRSTGEKTDKVYSLYYKNAKIKGVKASKGMVIKFDLETGCASSVHYGLTDKEFDKFLSKMGEPDYNDSDGIRWNSSKHGWIVAMYCNNFSEEDFHGSGYEISYFY</sequence>
<dbReference type="EMBL" id="QSHU01000001">
    <property type="protein sequence ID" value="RHC42080.1"/>
    <property type="molecule type" value="Genomic_DNA"/>
</dbReference>
<dbReference type="AlphaFoldDB" id="A0A414A8D1"/>
<gene>
    <name evidence="3" type="ORF">DW848_01825</name>
</gene>
<organism evidence="3 4">
    <name type="scientific">Agathobacter rectalis</name>
    <dbReference type="NCBI Taxonomy" id="39491"/>
    <lineage>
        <taxon>Bacteria</taxon>
        <taxon>Bacillati</taxon>
        <taxon>Bacillota</taxon>
        <taxon>Clostridia</taxon>
        <taxon>Lachnospirales</taxon>
        <taxon>Lachnospiraceae</taxon>
        <taxon>Agathobacter</taxon>
    </lineage>
</organism>
<keyword evidence="1" id="KW-0812">Transmembrane</keyword>